<dbReference type="EMBL" id="KN823475">
    <property type="protein sequence ID" value="KIO16839.1"/>
    <property type="molecule type" value="Genomic_DNA"/>
</dbReference>
<gene>
    <name evidence="2" type="ORF">M407DRAFT_181450</name>
</gene>
<evidence type="ECO:0000313" key="2">
    <source>
        <dbReference type="EMBL" id="KIO16839.1"/>
    </source>
</evidence>
<sequence>MPTRTAAGVLGGNADAYRIVRRTEIPMEREAAALAVTMNIHGDVRSLSTGWTQEEVTARRRLVQFWRVMDGATVNVHFCVIRPEEYDDSRIVVSCIYREDAEKCYITSFDLIRLLEGIIGSVCNIDEKNRIRRNVHHIEHDTISKSKPYHEEFFDLIMSFPAPMPRRNVRDLKAFRWEFLPDALHAIMDKMVRSLGLQGLFGDEPHLLISLPGGLTGSGLQPEGG</sequence>
<proteinExistence type="predicted"/>
<dbReference type="Pfam" id="PF23305">
    <property type="entry name" value="DUF7082"/>
    <property type="match status" value="1"/>
</dbReference>
<dbReference type="Proteomes" id="UP000054248">
    <property type="component" value="Unassembled WGS sequence"/>
</dbReference>
<accession>A0A0C3Q2Y0</accession>
<protein>
    <recommendedName>
        <fullName evidence="1">DUF7082 domain-containing protein</fullName>
    </recommendedName>
</protein>
<reference evidence="3" key="2">
    <citation type="submission" date="2015-01" db="EMBL/GenBank/DDBJ databases">
        <title>Evolutionary Origins and Diversification of the Mycorrhizal Mutualists.</title>
        <authorList>
            <consortium name="DOE Joint Genome Institute"/>
            <consortium name="Mycorrhizal Genomics Consortium"/>
            <person name="Kohler A."/>
            <person name="Kuo A."/>
            <person name="Nagy L.G."/>
            <person name="Floudas D."/>
            <person name="Copeland A."/>
            <person name="Barry K.W."/>
            <person name="Cichocki N."/>
            <person name="Veneault-Fourrey C."/>
            <person name="LaButti K."/>
            <person name="Lindquist E.A."/>
            <person name="Lipzen A."/>
            <person name="Lundell T."/>
            <person name="Morin E."/>
            <person name="Murat C."/>
            <person name="Riley R."/>
            <person name="Ohm R."/>
            <person name="Sun H."/>
            <person name="Tunlid A."/>
            <person name="Henrissat B."/>
            <person name="Grigoriev I.V."/>
            <person name="Hibbett D.S."/>
            <person name="Martin F."/>
        </authorList>
    </citation>
    <scope>NUCLEOTIDE SEQUENCE [LARGE SCALE GENOMIC DNA]</scope>
    <source>
        <strain evidence="3">MUT 4182</strain>
    </source>
</reference>
<dbReference type="PANTHER" id="PTHR39463:SF1">
    <property type="entry name" value="MEDUSA"/>
    <property type="match status" value="1"/>
</dbReference>
<dbReference type="InterPro" id="IPR055509">
    <property type="entry name" value="DUF7082"/>
</dbReference>
<feature type="domain" description="DUF7082" evidence="1">
    <location>
        <begin position="36"/>
        <end position="188"/>
    </location>
</feature>
<dbReference type="HOGENOM" id="CLU_1230698_0_0_1"/>
<dbReference type="STRING" id="1051891.A0A0C3Q2Y0"/>
<keyword evidence="3" id="KW-1185">Reference proteome</keyword>
<name>A0A0C3Q2Y0_9AGAM</name>
<dbReference type="PANTHER" id="PTHR39463">
    <property type="entry name" value="MEDUSA"/>
    <property type="match status" value="1"/>
</dbReference>
<dbReference type="GO" id="GO:0005634">
    <property type="term" value="C:nucleus"/>
    <property type="evidence" value="ECO:0007669"/>
    <property type="project" value="TreeGrafter"/>
</dbReference>
<dbReference type="AlphaFoldDB" id="A0A0C3Q2Y0"/>
<organism evidence="2 3">
    <name type="scientific">Tulasnella calospora MUT 4182</name>
    <dbReference type="NCBI Taxonomy" id="1051891"/>
    <lineage>
        <taxon>Eukaryota</taxon>
        <taxon>Fungi</taxon>
        <taxon>Dikarya</taxon>
        <taxon>Basidiomycota</taxon>
        <taxon>Agaricomycotina</taxon>
        <taxon>Agaricomycetes</taxon>
        <taxon>Cantharellales</taxon>
        <taxon>Tulasnellaceae</taxon>
        <taxon>Tulasnella</taxon>
    </lineage>
</organism>
<reference evidence="2 3" key="1">
    <citation type="submission" date="2014-04" db="EMBL/GenBank/DDBJ databases">
        <authorList>
            <consortium name="DOE Joint Genome Institute"/>
            <person name="Kuo A."/>
            <person name="Girlanda M."/>
            <person name="Perotto S."/>
            <person name="Kohler A."/>
            <person name="Nagy L.G."/>
            <person name="Floudas D."/>
            <person name="Copeland A."/>
            <person name="Barry K.W."/>
            <person name="Cichocki N."/>
            <person name="Veneault-Fourrey C."/>
            <person name="LaButti K."/>
            <person name="Lindquist E.A."/>
            <person name="Lipzen A."/>
            <person name="Lundell T."/>
            <person name="Morin E."/>
            <person name="Murat C."/>
            <person name="Sun H."/>
            <person name="Tunlid A."/>
            <person name="Henrissat B."/>
            <person name="Grigoriev I.V."/>
            <person name="Hibbett D.S."/>
            <person name="Martin F."/>
            <person name="Nordberg H.P."/>
            <person name="Cantor M.N."/>
            <person name="Hua S.X."/>
        </authorList>
    </citation>
    <scope>NUCLEOTIDE SEQUENCE [LARGE SCALE GENOMIC DNA]</scope>
    <source>
        <strain evidence="2 3">MUT 4182</strain>
    </source>
</reference>
<dbReference type="OrthoDB" id="1751210at2759"/>
<evidence type="ECO:0000259" key="1">
    <source>
        <dbReference type="Pfam" id="PF23305"/>
    </source>
</evidence>
<evidence type="ECO:0000313" key="3">
    <source>
        <dbReference type="Proteomes" id="UP000054248"/>
    </source>
</evidence>